<dbReference type="InterPro" id="IPR051503">
    <property type="entry name" value="ComplSys_Reg/VirEntry_Med"/>
</dbReference>
<dbReference type="SMART" id="SM00032">
    <property type="entry name" value="CCP"/>
    <property type="match status" value="6"/>
</dbReference>
<feature type="disulfide bond" evidence="5">
    <location>
        <begin position="117"/>
        <end position="144"/>
    </location>
</feature>
<dbReference type="InterPro" id="IPR000436">
    <property type="entry name" value="Sushi_SCR_CCP_dom"/>
</dbReference>
<dbReference type="PANTHER" id="PTHR45785">
    <property type="entry name" value="COMPLEMENT FACTOR H-RELATED"/>
    <property type="match status" value="1"/>
</dbReference>
<gene>
    <name evidence="8" type="ORF">GDO78_018282</name>
</gene>
<keyword evidence="4 5" id="KW-1015">Disulfide bond</keyword>
<dbReference type="CDD" id="cd00033">
    <property type="entry name" value="CCP"/>
    <property type="match status" value="5"/>
</dbReference>
<dbReference type="PROSITE" id="PS50923">
    <property type="entry name" value="SUSHI"/>
    <property type="match status" value="6"/>
</dbReference>
<evidence type="ECO:0000256" key="6">
    <source>
        <dbReference type="SAM" id="SignalP"/>
    </source>
</evidence>
<sequence>MFLLGYVLLLTALDCTAAPASDGSCSAPPIHEGAVLQGDWDADVYPHNIEATYQCAPGYSRRGSIKYKCLLNGQWKFTGNGECRKKPCGHPGDIPFGSFQLKKEESFIFGAVVEYSCDEGYQMVSKERTRQCTASGWSNYLPECEVRNCPPVEAADNVKVLSTSYDEEYSVGQVVRFECKDPNLKLDSASEIFCTSEGKWNLEPPKCVAISCKLPQVDNGRVNGLKKPVYKNHDVIQITCNEGFNTVKNGEATCTKDGWIPQTTCEEIVCNSYQNVEKGKLVSTKAVYKYGDEIDVECDRGYVLQTEPNKRRTCTSNGWSPPSRCVGKRCDIPDIKNGYLDRNYYFPKDPGQSIYYRCEDNFVTPKKEYWVYITCTEAGWSPEPRCLRKILIISYKKRSHN</sequence>
<dbReference type="EMBL" id="WNTK01000016">
    <property type="protein sequence ID" value="KAG9473335.1"/>
    <property type="molecule type" value="Genomic_DNA"/>
</dbReference>
<protein>
    <recommendedName>
        <fullName evidence="7">Sushi domain-containing protein</fullName>
    </recommendedName>
</protein>
<evidence type="ECO:0000256" key="2">
    <source>
        <dbReference type="ARBA" id="ARBA00022659"/>
    </source>
</evidence>
<dbReference type="FunFam" id="2.10.70.10:FF:000054">
    <property type="entry name" value="Complement inhibitory factor H"/>
    <property type="match status" value="1"/>
</dbReference>
<dbReference type="Gene3D" id="2.10.70.10">
    <property type="entry name" value="Complement Module, domain 1"/>
    <property type="match status" value="6"/>
</dbReference>
<keyword evidence="2 5" id="KW-0768">Sushi</keyword>
<evidence type="ECO:0000256" key="4">
    <source>
        <dbReference type="ARBA" id="ARBA00023157"/>
    </source>
</evidence>
<evidence type="ECO:0000313" key="9">
    <source>
        <dbReference type="Proteomes" id="UP000770717"/>
    </source>
</evidence>
<dbReference type="SUPFAM" id="SSF57535">
    <property type="entry name" value="Complement control module/SCR domain"/>
    <property type="match status" value="6"/>
</dbReference>
<feature type="domain" description="Sushi" evidence="7">
    <location>
        <begin position="268"/>
        <end position="327"/>
    </location>
</feature>
<feature type="domain" description="Sushi" evidence="7">
    <location>
        <begin position="23"/>
        <end position="85"/>
    </location>
</feature>
<evidence type="ECO:0000256" key="1">
    <source>
        <dbReference type="ARBA" id="ARBA00004328"/>
    </source>
</evidence>
<comment type="caution">
    <text evidence="5">Lacks conserved residue(s) required for the propagation of feature annotation.</text>
</comment>
<organism evidence="8 9">
    <name type="scientific">Eleutherodactylus coqui</name>
    <name type="common">Puerto Rican coqui</name>
    <dbReference type="NCBI Taxonomy" id="57060"/>
    <lineage>
        <taxon>Eukaryota</taxon>
        <taxon>Metazoa</taxon>
        <taxon>Chordata</taxon>
        <taxon>Craniata</taxon>
        <taxon>Vertebrata</taxon>
        <taxon>Euteleostomi</taxon>
        <taxon>Amphibia</taxon>
        <taxon>Batrachia</taxon>
        <taxon>Anura</taxon>
        <taxon>Neobatrachia</taxon>
        <taxon>Hyloidea</taxon>
        <taxon>Eleutherodactylidae</taxon>
        <taxon>Eleutherodactylinae</taxon>
        <taxon>Eleutherodactylus</taxon>
        <taxon>Eleutherodactylus</taxon>
    </lineage>
</organism>
<evidence type="ECO:0000256" key="5">
    <source>
        <dbReference type="PROSITE-ProRule" id="PRU00302"/>
    </source>
</evidence>
<dbReference type="PANTHER" id="PTHR45785:SF2">
    <property type="entry name" value="COMPLEMENT FACTOR H-RELATED"/>
    <property type="match status" value="1"/>
</dbReference>
<keyword evidence="3 6" id="KW-0732">Signal</keyword>
<comment type="subcellular location">
    <subcellularLocation>
        <location evidence="1">Virion</location>
    </subcellularLocation>
</comment>
<accession>A0A8J6EQL5</accession>
<evidence type="ECO:0000259" key="7">
    <source>
        <dbReference type="PROSITE" id="PS50923"/>
    </source>
</evidence>
<dbReference type="AlphaFoldDB" id="A0A8J6EQL5"/>
<evidence type="ECO:0000313" key="8">
    <source>
        <dbReference type="EMBL" id="KAG9473335.1"/>
    </source>
</evidence>
<reference evidence="8" key="1">
    <citation type="thesis" date="2020" institute="ProQuest LLC" country="789 East Eisenhower Parkway, Ann Arbor, MI, USA">
        <title>Comparative Genomics and Chromosome Evolution.</title>
        <authorList>
            <person name="Mudd A.B."/>
        </authorList>
    </citation>
    <scope>NUCLEOTIDE SEQUENCE</scope>
    <source>
        <strain evidence="8">HN-11 Male</strain>
        <tissue evidence="8">Kidney and liver</tissue>
    </source>
</reference>
<feature type="domain" description="Sushi" evidence="7">
    <location>
        <begin position="147"/>
        <end position="209"/>
    </location>
</feature>
<dbReference type="OrthoDB" id="10051774at2759"/>
<comment type="caution">
    <text evidence="8">The sequence shown here is derived from an EMBL/GenBank/DDBJ whole genome shotgun (WGS) entry which is preliminary data.</text>
</comment>
<dbReference type="Proteomes" id="UP000770717">
    <property type="component" value="Unassembled WGS sequence"/>
</dbReference>
<evidence type="ECO:0000256" key="3">
    <source>
        <dbReference type="ARBA" id="ARBA00022729"/>
    </source>
</evidence>
<feature type="domain" description="Sushi" evidence="7">
    <location>
        <begin position="328"/>
        <end position="388"/>
    </location>
</feature>
<dbReference type="Pfam" id="PF00084">
    <property type="entry name" value="Sushi"/>
    <property type="match status" value="6"/>
</dbReference>
<feature type="signal peptide" evidence="6">
    <location>
        <begin position="1"/>
        <end position="17"/>
    </location>
</feature>
<proteinExistence type="predicted"/>
<feature type="domain" description="Sushi" evidence="7">
    <location>
        <begin position="210"/>
        <end position="267"/>
    </location>
</feature>
<feature type="disulfide bond" evidence="5">
    <location>
        <begin position="298"/>
        <end position="325"/>
    </location>
</feature>
<feature type="domain" description="Sushi" evidence="7">
    <location>
        <begin position="86"/>
        <end position="146"/>
    </location>
</feature>
<dbReference type="InterPro" id="IPR035976">
    <property type="entry name" value="Sushi/SCR/CCP_sf"/>
</dbReference>
<name>A0A8J6EQL5_ELECQ</name>
<feature type="chain" id="PRO_5035148197" description="Sushi domain-containing protein" evidence="6">
    <location>
        <begin position="18"/>
        <end position="401"/>
    </location>
</feature>
<keyword evidence="9" id="KW-1185">Reference proteome</keyword>